<dbReference type="EMBL" id="BK014968">
    <property type="protein sequence ID" value="DAD84878.1"/>
    <property type="molecule type" value="Genomic_DNA"/>
</dbReference>
<sequence length="81" mass="9754">MEKAARVHAIVSRYHERGNHRRSLPMIYRAYVYPIYPISLRTMHYYLKLIREGESPPKEEQERGLYPLFDAWDSGRNAWDT</sequence>
<accession>A0A8S5MRE5</accession>
<protein>
    <submittedName>
        <fullName evidence="1">Uncharacterized protein</fullName>
    </submittedName>
</protein>
<organism evidence="1">
    <name type="scientific">Myoviridae sp. ctfrL10</name>
    <dbReference type="NCBI Taxonomy" id="2826678"/>
    <lineage>
        <taxon>Viruses</taxon>
        <taxon>Duplodnaviria</taxon>
        <taxon>Heunggongvirae</taxon>
        <taxon>Uroviricota</taxon>
        <taxon>Caudoviricetes</taxon>
    </lineage>
</organism>
<name>A0A8S5MRE5_9CAUD</name>
<reference evidence="1" key="1">
    <citation type="journal article" date="2021" name="Proc. Natl. Acad. Sci. U.S.A.">
        <title>A Catalog of Tens of Thousands of Viruses from Human Metagenomes Reveals Hidden Associations with Chronic Diseases.</title>
        <authorList>
            <person name="Tisza M.J."/>
            <person name="Buck C.B."/>
        </authorList>
    </citation>
    <scope>NUCLEOTIDE SEQUENCE</scope>
    <source>
        <strain evidence="1">CtfrL10</strain>
    </source>
</reference>
<evidence type="ECO:0000313" key="1">
    <source>
        <dbReference type="EMBL" id="DAD84878.1"/>
    </source>
</evidence>
<proteinExistence type="predicted"/>